<dbReference type="AlphaFoldDB" id="A0AAE1E845"/>
<dbReference type="Proteomes" id="UP001283361">
    <property type="component" value="Unassembled WGS sequence"/>
</dbReference>
<organism evidence="1 2">
    <name type="scientific">Elysia crispata</name>
    <name type="common">lettuce slug</name>
    <dbReference type="NCBI Taxonomy" id="231223"/>
    <lineage>
        <taxon>Eukaryota</taxon>
        <taxon>Metazoa</taxon>
        <taxon>Spiralia</taxon>
        <taxon>Lophotrochozoa</taxon>
        <taxon>Mollusca</taxon>
        <taxon>Gastropoda</taxon>
        <taxon>Heterobranchia</taxon>
        <taxon>Euthyneura</taxon>
        <taxon>Panpulmonata</taxon>
        <taxon>Sacoglossa</taxon>
        <taxon>Placobranchoidea</taxon>
        <taxon>Plakobranchidae</taxon>
        <taxon>Elysia</taxon>
    </lineage>
</organism>
<gene>
    <name evidence="1" type="ORF">RRG08_049308</name>
</gene>
<protein>
    <submittedName>
        <fullName evidence="1">Uncharacterized protein</fullName>
    </submittedName>
</protein>
<reference evidence="1" key="1">
    <citation type="journal article" date="2023" name="G3 (Bethesda)">
        <title>A reference genome for the long-term kleptoplast-retaining sea slug Elysia crispata morphotype clarki.</title>
        <authorList>
            <person name="Eastman K.E."/>
            <person name="Pendleton A.L."/>
            <person name="Shaikh M.A."/>
            <person name="Suttiyut T."/>
            <person name="Ogas R."/>
            <person name="Tomko P."/>
            <person name="Gavelis G."/>
            <person name="Widhalm J.R."/>
            <person name="Wisecaver J.H."/>
        </authorList>
    </citation>
    <scope>NUCLEOTIDE SEQUENCE</scope>
    <source>
        <strain evidence="1">ECLA1</strain>
    </source>
</reference>
<evidence type="ECO:0000313" key="1">
    <source>
        <dbReference type="EMBL" id="KAK3797477.1"/>
    </source>
</evidence>
<accession>A0AAE1E845</accession>
<comment type="caution">
    <text evidence="1">The sequence shown here is derived from an EMBL/GenBank/DDBJ whole genome shotgun (WGS) entry which is preliminary data.</text>
</comment>
<name>A0AAE1E845_9GAST</name>
<keyword evidence="2" id="KW-1185">Reference proteome</keyword>
<proteinExistence type="predicted"/>
<evidence type="ECO:0000313" key="2">
    <source>
        <dbReference type="Proteomes" id="UP001283361"/>
    </source>
</evidence>
<sequence>MDKGTIEEVDHLASKTDAPVKRTRRNSLNKTIGFGTKRFTVTTVFDILRTLLKSGSRILKALKLMAETAHGFRAKQQAVAECF</sequence>
<dbReference type="EMBL" id="JAWDGP010000761">
    <property type="protein sequence ID" value="KAK3797477.1"/>
    <property type="molecule type" value="Genomic_DNA"/>
</dbReference>